<protein>
    <submittedName>
        <fullName evidence="4">Uncharacterized protein</fullName>
    </submittedName>
</protein>
<dbReference type="GO" id="GO:0031146">
    <property type="term" value="P:SCF-dependent proteasomal ubiquitin-dependent protein catabolic process"/>
    <property type="evidence" value="ECO:0007669"/>
    <property type="project" value="TreeGrafter"/>
</dbReference>
<dbReference type="Gene3D" id="1.20.1280.50">
    <property type="match status" value="1"/>
</dbReference>
<dbReference type="PANTHER" id="PTHR13318">
    <property type="entry name" value="PARTNER OF PAIRED, ISOFORM B-RELATED"/>
    <property type="match status" value="1"/>
</dbReference>
<dbReference type="InterPro" id="IPR001810">
    <property type="entry name" value="F-box_dom"/>
</dbReference>
<dbReference type="SUPFAM" id="SSF81383">
    <property type="entry name" value="F-box domain"/>
    <property type="match status" value="1"/>
</dbReference>
<evidence type="ECO:0000313" key="5">
    <source>
        <dbReference type="Proteomes" id="UP001202328"/>
    </source>
</evidence>
<comment type="caution">
    <text evidence="4">The sequence shown here is derived from an EMBL/GenBank/DDBJ whole genome shotgun (WGS) entry which is preliminary data.</text>
</comment>
<dbReference type="Proteomes" id="UP001202328">
    <property type="component" value="Unassembled WGS sequence"/>
</dbReference>
<name>A0AAD4XWY2_9MAGN</name>
<accession>A0AAD4XWY2</accession>
<reference evidence="4" key="1">
    <citation type="submission" date="2022-04" db="EMBL/GenBank/DDBJ databases">
        <title>A functionally conserved STORR gene fusion in Papaver species that diverged 16.8 million years ago.</title>
        <authorList>
            <person name="Catania T."/>
        </authorList>
    </citation>
    <scope>NUCLEOTIDE SEQUENCE</scope>
    <source>
        <strain evidence="4">S-188037</strain>
    </source>
</reference>
<dbReference type="Pfam" id="PF25372">
    <property type="entry name" value="DUF7885"/>
    <property type="match status" value="1"/>
</dbReference>
<dbReference type="InterPro" id="IPR032675">
    <property type="entry name" value="LRR_dom_sf"/>
</dbReference>
<keyword evidence="5" id="KW-1185">Reference proteome</keyword>
<evidence type="ECO:0000313" key="4">
    <source>
        <dbReference type="EMBL" id="KAI3958175.1"/>
    </source>
</evidence>
<dbReference type="SMART" id="SM00367">
    <property type="entry name" value="LRR_CC"/>
    <property type="match status" value="6"/>
</dbReference>
<evidence type="ECO:0000259" key="2">
    <source>
        <dbReference type="Pfam" id="PF00646"/>
    </source>
</evidence>
<dbReference type="InterPro" id="IPR057207">
    <property type="entry name" value="FBXL15_LRR"/>
</dbReference>
<dbReference type="Pfam" id="PF00646">
    <property type="entry name" value="F-box"/>
    <property type="match status" value="1"/>
</dbReference>
<dbReference type="CDD" id="cd22159">
    <property type="entry name" value="F-box_AtTIR1-like"/>
    <property type="match status" value="1"/>
</dbReference>
<feature type="compositionally biased region" description="Basic and acidic residues" evidence="1">
    <location>
        <begin position="23"/>
        <end position="36"/>
    </location>
</feature>
<evidence type="ECO:0000256" key="1">
    <source>
        <dbReference type="SAM" id="MobiDB-lite"/>
    </source>
</evidence>
<dbReference type="AlphaFoldDB" id="A0AAD4XWY2"/>
<feature type="domain" description="F-box" evidence="2">
    <location>
        <begin position="48"/>
        <end position="84"/>
    </location>
</feature>
<dbReference type="PANTHER" id="PTHR13318:SF26">
    <property type="entry name" value="F-BOX_LRR-REPEAT PROTEIN 12"/>
    <property type="match status" value="1"/>
</dbReference>
<dbReference type="InterPro" id="IPR006553">
    <property type="entry name" value="Leu-rich_rpt_Cys-con_subtyp"/>
</dbReference>
<proteinExistence type="predicted"/>
<dbReference type="Gene3D" id="3.80.10.10">
    <property type="entry name" value="Ribonuclease Inhibitor"/>
    <property type="match status" value="2"/>
</dbReference>
<sequence>MMSLSPNDRYKQGSGKIPTPKTLRKEAEKNDHDDERPCKIRRNSSSFITSLPDDCLNLIFKCLKTKDDRSSFGLTCHQWLHIQNNNHELLWCDNKYDPGKYPKISPQSLAIVTCRLLIRFQHLKYLSLGRLPRITDVAILKSHSFGSNVQKLYLDNCYDYSPDYTDTQLSLIFSWFPRLTFISLDSSDITDKGLEALAKCCSSLKTVNLPWCCSITDSGISFLLQNCRELSSLTIDYCSNITGIGFQGCAQTLTYLEARGCELAPEGFRAIVSGGRLEYLYLLTSISPELDEDYELNEDYEGCINTEAVITISEGCPFLKELSLSKCEEVELDGWKAIGLNCKELNELVVMGCQKLCDMGLQAICDGCNKLSEFEIDRAKNSCSSFALELFERKKPGVLFLLP</sequence>
<dbReference type="SUPFAM" id="SSF52047">
    <property type="entry name" value="RNI-like"/>
    <property type="match status" value="1"/>
</dbReference>
<dbReference type="GO" id="GO:0019005">
    <property type="term" value="C:SCF ubiquitin ligase complex"/>
    <property type="evidence" value="ECO:0007669"/>
    <property type="project" value="TreeGrafter"/>
</dbReference>
<dbReference type="EMBL" id="JAJJMB010001184">
    <property type="protein sequence ID" value="KAI3958175.1"/>
    <property type="molecule type" value="Genomic_DNA"/>
</dbReference>
<evidence type="ECO:0000259" key="3">
    <source>
        <dbReference type="Pfam" id="PF25372"/>
    </source>
</evidence>
<feature type="region of interest" description="Disordered" evidence="1">
    <location>
        <begin position="1"/>
        <end position="36"/>
    </location>
</feature>
<organism evidence="4 5">
    <name type="scientific">Papaver atlanticum</name>
    <dbReference type="NCBI Taxonomy" id="357466"/>
    <lineage>
        <taxon>Eukaryota</taxon>
        <taxon>Viridiplantae</taxon>
        <taxon>Streptophyta</taxon>
        <taxon>Embryophyta</taxon>
        <taxon>Tracheophyta</taxon>
        <taxon>Spermatophyta</taxon>
        <taxon>Magnoliopsida</taxon>
        <taxon>Ranunculales</taxon>
        <taxon>Papaveraceae</taxon>
        <taxon>Papaveroideae</taxon>
        <taxon>Papaver</taxon>
    </lineage>
</organism>
<dbReference type="InterPro" id="IPR036047">
    <property type="entry name" value="F-box-like_dom_sf"/>
</dbReference>
<gene>
    <name evidence="4" type="ORF">MKW98_020817</name>
</gene>
<feature type="domain" description="F-box/LRR-repeat protein 15-like leucin rich repeat" evidence="3">
    <location>
        <begin position="174"/>
        <end position="247"/>
    </location>
</feature>